<organism evidence="3 4">
    <name type="scientific">Streptomyces lasiicapitis</name>
    <dbReference type="NCBI Taxonomy" id="1923961"/>
    <lineage>
        <taxon>Bacteria</taxon>
        <taxon>Bacillati</taxon>
        <taxon>Actinomycetota</taxon>
        <taxon>Actinomycetes</taxon>
        <taxon>Kitasatosporales</taxon>
        <taxon>Streptomycetaceae</taxon>
        <taxon>Streptomyces</taxon>
    </lineage>
</organism>
<protein>
    <submittedName>
        <fullName evidence="3">Uncharacterized protein</fullName>
    </submittedName>
</protein>
<keyword evidence="1" id="KW-0175">Coiled coil</keyword>
<accession>A0ABQ2MVP0</accession>
<name>A0ABQ2MVP0_9ACTN</name>
<sequence length="187" mass="20263">MSQSDDKISDAERRLPLTPLDEALLARVQSLAEIAEAVLRNVGRPYPATDHGAVLRDALYVARLAEQLVDSAALASLADPEARRAAQDQRVTADRLRRKIQALKNANTAARNACYEALGTEAADEKRAAWAGNHLTQARAYDRLADAEAPLGTEHKRAAATQRSLAHDILDNKTTPAPTTDTQEHPA</sequence>
<evidence type="ECO:0000313" key="3">
    <source>
        <dbReference type="EMBL" id="GGO59484.1"/>
    </source>
</evidence>
<dbReference type="EMBL" id="BMNG01000028">
    <property type="protein sequence ID" value="GGO59484.1"/>
    <property type="molecule type" value="Genomic_DNA"/>
</dbReference>
<feature type="compositionally biased region" description="Polar residues" evidence="2">
    <location>
        <begin position="172"/>
        <end position="181"/>
    </location>
</feature>
<feature type="region of interest" description="Disordered" evidence="2">
    <location>
        <begin position="153"/>
        <end position="187"/>
    </location>
</feature>
<dbReference type="Proteomes" id="UP000656881">
    <property type="component" value="Unassembled WGS sequence"/>
</dbReference>
<keyword evidence="4" id="KW-1185">Reference proteome</keyword>
<evidence type="ECO:0000313" key="4">
    <source>
        <dbReference type="Proteomes" id="UP000656881"/>
    </source>
</evidence>
<proteinExistence type="predicted"/>
<gene>
    <name evidence="3" type="ORF">GCM10012286_81190</name>
</gene>
<comment type="caution">
    <text evidence="3">The sequence shown here is derived from an EMBL/GenBank/DDBJ whole genome shotgun (WGS) entry which is preliminary data.</text>
</comment>
<dbReference type="RefSeq" id="WP_189177708.1">
    <property type="nucleotide sequence ID" value="NZ_BMNG01000028.1"/>
</dbReference>
<evidence type="ECO:0000256" key="1">
    <source>
        <dbReference type="SAM" id="Coils"/>
    </source>
</evidence>
<evidence type="ECO:0000256" key="2">
    <source>
        <dbReference type="SAM" id="MobiDB-lite"/>
    </source>
</evidence>
<feature type="coiled-coil region" evidence="1">
    <location>
        <begin position="86"/>
        <end position="113"/>
    </location>
</feature>
<reference evidence="4" key="1">
    <citation type="journal article" date="2019" name="Int. J. Syst. Evol. Microbiol.">
        <title>The Global Catalogue of Microorganisms (GCM) 10K type strain sequencing project: providing services to taxonomists for standard genome sequencing and annotation.</title>
        <authorList>
            <consortium name="The Broad Institute Genomics Platform"/>
            <consortium name="The Broad Institute Genome Sequencing Center for Infectious Disease"/>
            <person name="Wu L."/>
            <person name="Ma J."/>
        </authorList>
    </citation>
    <scope>NUCLEOTIDE SEQUENCE [LARGE SCALE GENOMIC DNA]</scope>
    <source>
        <strain evidence="4">CGMCC 4.7349</strain>
    </source>
</reference>